<name>A0A7J8AA70_PIPKU</name>
<dbReference type="Gene3D" id="2.60.40.1860">
    <property type="entry name" value="Protein-arginine deiminase, N-terminal domain"/>
    <property type="match status" value="1"/>
</dbReference>
<comment type="function">
    <text evidence="10">Catalyzes the deimination of arginine residues of proteins.</text>
</comment>
<dbReference type="InterPro" id="IPR036556">
    <property type="entry name" value="PAD_central_sf"/>
</dbReference>
<evidence type="ECO:0000256" key="7">
    <source>
        <dbReference type="ARBA" id="ARBA00037865"/>
    </source>
</evidence>
<evidence type="ECO:0000259" key="11">
    <source>
        <dbReference type="Pfam" id="PF03068"/>
    </source>
</evidence>
<evidence type="ECO:0000259" key="13">
    <source>
        <dbReference type="Pfam" id="PF08527"/>
    </source>
</evidence>
<dbReference type="Pfam" id="PF08527">
    <property type="entry name" value="PAD_M"/>
    <property type="match status" value="1"/>
</dbReference>
<feature type="domain" description="Protein-arginine deiminase C-terminal" evidence="11">
    <location>
        <begin position="285"/>
        <end position="682"/>
    </location>
</feature>
<comment type="catalytic activity">
    <reaction evidence="10">
        <text>L-arginyl-[protein] + H2O = L-citrullyl-[protein] + NH4(+)</text>
        <dbReference type="Rhea" id="RHEA:18089"/>
        <dbReference type="Rhea" id="RHEA-COMP:10532"/>
        <dbReference type="Rhea" id="RHEA-COMP:10588"/>
        <dbReference type="ChEBI" id="CHEBI:15377"/>
        <dbReference type="ChEBI" id="CHEBI:28938"/>
        <dbReference type="ChEBI" id="CHEBI:29965"/>
        <dbReference type="ChEBI" id="CHEBI:83397"/>
        <dbReference type="EC" id="3.5.3.15"/>
    </reaction>
</comment>
<dbReference type="GO" id="GO:0140094">
    <property type="term" value="F:structural constituent of cytoplasmic lattice"/>
    <property type="evidence" value="ECO:0007669"/>
    <property type="project" value="UniProtKB-ARBA"/>
</dbReference>
<evidence type="ECO:0000259" key="12">
    <source>
        <dbReference type="Pfam" id="PF08526"/>
    </source>
</evidence>
<gene>
    <name evidence="14" type="ORF">mPipKuh1_013064</name>
</gene>
<keyword evidence="10" id="KW-0106">Calcium</keyword>
<dbReference type="GO" id="GO:0005509">
    <property type="term" value="F:calcium ion binding"/>
    <property type="evidence" value="ECO:0007669"/>
    <property type="project" value="UniProtKB-UniRule"/>
</dbReference>
<evidence type="ECO:0000256" key="10">
    <source>
        <dbReference type="PIRNR" id="PIRNR001247"/>
    </source>
</evidence>
<proteinExistence type="inferred from homology"/>
<organism evidence="14 15">
    <name type="scientific">Pipistrellus kuhlii</name>
    <name type="common">Kuhl's pipistrelle</name>
    <dbReference type="NCBI Taxonomy" id="59472"/>
    <lineage>
        <taxon>Eukaryota</taxon>
        <taxon>Metazoa</taxon>
        <taxon>Chordata</taxon>
        <taxon>Craniata</taxon>
        <taxon>Vertebrata</taxon>
        <taxon>Euteleostomi</taxon>
        <taxon>Mammalia</taxon>
        <taxon>Eutheria</taxon>
        <taxon>Laurasiatheria</taxon>
        <taxon>Chiroptera</taxon>
        <taxon>Yangochiroptera</taxon>
        <taxon>Vespertilionidae</taxon>
        <taxon>Pipistrellus</taxon>
    </lineage>
</organism>
<dbReference type="EC" id="3.5.3.15" evidence="10"/>
<dbReference type="Pfam" id="PF03068">
    <property type="entry name" value="PAD"/>
    <property type="match status" value="1"/>
</dbReference>
<evidence type="ECO:0000313" key="15">
    <source>
        <dbReference type="Proteomes" id="UP000558488"/>
    </source>
</evidence>
<keyword evidence="15" id="KW-1185">Reference proteome</keyword>
<evidence type="ECO:0000256" key="2">
    <source>
        <dbReference type="ARBA" id="ARBA00008166"/>
    </source>
</evidence>
<dbReference type="SUPFAM" id="SSF49503">
    <property type="entry name" value="Cupredoxins"/>
    <property type="match status" value="1"/>
</dbReference>
<dbReference type="GO" id="GO:0005634">
    <property type="term" value="C:nucleus"/>
    <property type="evidence" value="ECO:0007669"/>
    <property type="project" value="UniProtKB-SubCell"/>
</dbReference>
<keyword evidence="5" id="KW-0539">Nucleus</keyword>
<dbReference type="Pfam" id="PF08526">
    <property type="entry name" value="PAD_N"/>
    <property type="match status" value="1"/>
</dbReference>
<dbReference type="InterPro" id="IPR013732">
    <property type="entry name" value="PAD_N"/>
</dbReference>
<dbReference type="FunFam" id="2.60.40.1700:FF:000002">
    <property type="entry name" value="Peptidyl arginine deiminase 6"/>
    <property type="match status" value="1"/>
</dbReference>
<dbReference type="GO" id="GO:0060473">
    <property type="term" value="C:cortical granule"/>
    <property type="evidence" value="ECO:0007669"/>
    <property type="project" value="UniProtKB-SubCell"/>
</dbReference>
<evidence type="ECO:0000256" key="5">
    <source>
        <dbReference type="ARBA" id="ARBA00023242"/>
    </source>
</evidence>
<comment type="caution">
    <text evidence="14">The sequence shown here is derived from an EMBL/GenBank/DDBJ whole genome shotgun (WGS) entry which is preliminary data.</text>
</comment>
<evidence type="ECO:0000313" key="14">
    <source>
        <dbReference type="EMBL" id="KAF6383135.1"/>
    </source>
</evidence>
<evidence type="ECO:0000256" key="1">
    <source>
        <dbReference type="ARBA" id="ARBA00004123"/>
    </source>
</evidence>
<dbReference type="InterPro" id="IPR013733">
    <property type="entry name" value="Prot_Arg_deaminase_cen_dom"/>
</dbReference>
<comment type="subunit">
    <text evidence="9">Homodimers. Associates with alpha-tubulin.</text>
</comment>
<dbReference type="PANTHER" id="PTHR10837:SF4">
    <property type="entry name" value="PROTEIN-ARGININE DEIMINASE TYPE-6"/>
    <property type="match status" value="1"/>
</dbReference>
<dbReference type="SUPFAM" id="SSF110083">
    <property type="entry name" value="Peptidylarginine deiminase Pad4, middle domain"/>
    <property type="match status" value="1"/>
</dbReference>
<sequence length="685" mass="77640">MSSQSIIHLSLDKPTRAVCMVGEEITLDLIGCAPPKCSSFSIRSSARVSVNIPQIVPVTTNKEGTNIQLLPCEFMDVLVKMTAPSPGVGEDKVSVQYYLPDWKVPMATAELFLTGLEVSLDVDINRSGKVEAPKDKWTKKDWVWGPSGWGAILLVNCKPNGHVQDGDKNKEFSSEEIKTLSQMVLSVQGPSCVLKNYRLLLYTSEHEARKGRVYRRQAHNSDTFDLVLGPGWHTHNFAPLEGPLKETFYVEATEFPSATFSGLISYSVCLVEQSENSLIPETLAYKDTVVFRVAPCIFLPSTQRPLQLYLCRELQVHGFVEWVTELSKKNNSNVVSVYEDPHRLGRWLQDEMAFCYTQAPHKLISLVLDTPRIPDLEDFSMKYSLSPGVGYVTQLTEDGKVITMDSIGNLMVSPPVEAKGREYPLGRLLIGGSFYPSKDGRDMRQRLRGFLYAQQVQAPVELYTDWLMVGHADEFMCFIPTKAKGENDKDFRLLLASPHACYQLFQKKQKEGYGDMALFEEVREDQLLSNGREVITINQLLDDDILRKQNDYVEKCINLNRAILKRELGLLDRDIIDIPQLFCLRQLSNVPSAEQTEKLYARPYFPNLLQLIVMGKNMGIPKPFGPQIKGMCCLEERVCQLLEPLGFKCTFINDFDCYMTEVGDFRACANVLRLPFAYRWWKIVP</sequence>
<dbReference type="FunFam" id="3.75.10.10:FF:000003">
    <property type="entry name" value="Protein-arginine deiminase type-2"/>
    <property type="match status" value="1"/>
</dbReference>
<dbReference type="PIRSF" id="PIRSF001247">
    <property type="entry name" value="Protein-arginine_deiminase"/>
    <property type="match status" value="1"/>
</dbReference>
<evidence type="ECO:0000256" key="9">
    <source>
        <dbReference type="ARBA" id="ARBA00093588"/>
    </source>
</evidence>
<dbReference type="GO" id="GO:0004668">
    <property type="term" value="F:protein-arginine deiminase activity"/>
    <property type="evidence" value="ECO:0007669"/>
    <property type="project" value="UniProtKB-UniRule"/>
</dbReference>
<dbReference type="GO" id="GO:0140089">
    <property type="term" value="P:protein storage"/>
    <property type="evidence" value="ECO:0007669"/>
    <property type="project" value="UniProtKB-ARBA"/>
</dbReference>
<evidence type="ECO:0000256" key="4">
    <source>
        <dbReference type="ARBA" id="ARBA00022553"/>
    </source>
</evidence>
<dbReference type="InterPro" id="IPR038685">
    <property type="entry name" value="PAD_N_sf"/>
</dbReference>
<dbReference type="InterPro" id="IPR008972">
    <property type="entry name" value="Cupredoxin"/>
</dbReference>
<dbReference type="GO" id="GO:0140095">
    <property type="term" value="C:cytoplasmic lattice"/>
    <property type="evidence" value="ECO:0007669"/>
    <property type="project" value="UniProtKB-ARBA"/>
</dbReference>
<comment type="similarity">
    <text evidence="2 10">Belongs to the protein arginine deiminase family.</text>
</comment>
<keyword evidence="10" id="KW-0378">Hydrolase</keyword>
<feature type="domain" description="Protein-arginine deiminase (PAD) N-terminal" evidence="12">
    <location>
        <begin position="1"/>
        <end position="114"/>
    </location>
</feature>
<evidence type="ECO:0000256" key="8">
    <source>
        <dbReference type="ARBA" id="ARBA00093439"/>
    </source>
</evidence>
<dbReference type="EMBL" id="JACAGB010000002">
    <property type="protein sequence ID" value="KAF6383135.1"/>
    <property type="molecule type" value="Genomic_DNA"/>
</dbReference>
<dbReference type="SUPFAM" id="SSF55909">
    <property type="entry name" value="Pentein"/>
    <property type="match status" value="1"/>
</dbReference>
<dbReference type="InterPro" id="IPR004303">
    <property type="entry name" value="PAD"/>
</dbReference>
<comment type="cofactor">
    <cofactor evidence="10">
        <name>Ca(2+)</name>
        <dbReference type="ChEBI" id="CHEBI:29108"/>
    </cofactor>
</comment>
<reference evidence="14 15" key="1">
    <citation type="journal article" date="2020" name="Nature">
        <title>Six reference-quality genomes reveal evolution of bat adaptations.</title>
        <authorList>
            <person name="Jebb D."/>
            <person name="Huang Z."/>
            <person name="Pippel M."/>
            <person name="Hughes G.M."/>
            <person name="Lavrichenko K."/>
            <person name="Devanna P."/>
            <person name="Winkler S."/>
            <person name="Jermiin L.S."/>
            <person name="Skirmuntt E.C."/>
            <person name="Katzourakis A."/>
            <person name="Burkitt-Gray L."/>
            <person name="Ray D.A."/>
            <person name="Sullivan K.A.M."/>
            <person name="Roscito J.G."/>
            <person name="Kirilenko B.M."/>
            <person name="Davalos L.M."/>
            <person name="Corthals A.P."/>
            <person name="Power M.L."/>
            <person name="Jones G."/>
            <person name="Ransome R.D."/>
            <person name="Dechmann D.K.N."/>
            <person name="Locatelli A.G."/>
            <person name="Puechmaille S.J."/>
            <person name="Fedrigo O."/>
            <person name="Jarvis E.D."/>
            <person name="Hiller M."/>
            <person name="Vernes S.C."/>
            <person name="Myers E.W."/>
            <person name="Teeling E.C."/>
        </authorList>
    </citation>
    <scope>NUCLEOTIDE SEQUENCE [LARGE SCALE GENOMIC DNA]</scope>
    <source>
        <strain evidence="14">MPipKuh1</strain>
        <tissue evidence="14">Flight muscle</tissue>
    </source>
</reference>
<protein>
    <recommendedName>
        <fullName evidence="10">Protein-arginine deiminase</fullName>
        <ecNumber evidence="10">3.5.3.15</ecNumber>
    </recommendedName>
</protein>
<dbReference type="Gene3D" id="3.75.10.10">
    <property type="entry name" value="L-arginine/glycine Amidinotransferase, Chain A"/>
    <property type="match status" value="1"/>
</dbReference>
<dbReference type="PANTHER" id="PTHR10837">
    <property type="entry name" value="PEPTIDYLARGININE DEIMINASE"/>
    <property type="match status" value="1"/>
</dbReference>
<dbReference type="Gene3D" id="2.60.40.1700">
    <property type="entry name" value="Protein-arginine deiminase, central domain"/>
    <property type="match status" value="1"/>
</dbReference>
<keyword evidence="3 10" id="KW-0963">Cytoplasm</keyword>
<keyword evidence="4" id="KW-0597">Phosphoprotein</keyword>
<dbReference type="InterPro" id="IPR013530">
    <property type="entry name" value="PAD_C"/>
</dbReference>
<keyword evidence="6" id="KW-0968">Cytoplasmic vesicle</keyword>
<comment type="function">
    <text evidence="8">Structural constituent of cytoplasmic lattices, which plays a key role in early embryonic development. Cytoplasmic lattices consist in fibrous structures found in the cytoplasm of oocytes and preimplantation embryos. They are required to store maternal proteins critical for embryonic development, such as ribosomal proteins and proteins that control epigenetic reprogramming of the preimplantation embryo, and prevent their degradation or activation. In contrast to other members of the family, does not show protein-arginine deiminase activity due to its inability to bind Ca(2+).</text>
</comment>
<dbReference type="AlphaFoldDB" id="A0A7J8AA70"/>
<dbReference type="Proteomes" id="UP000558488">
    <property type="component" value="Unassembled WGS sequence"/>
</dbReference>
<evidence type="ECO:0000256" key="6">
    <source>
        <dbReference type="ARBA" id="ARBA00023329"/>
    </source>
</evidence>
<feature type="domain" description="Protein-arginine deiminase (PAD) central" evidence="13">
    <location>
        <begin position="117"/>
        <end position="272"/>
    </location>
</feature>
<evidence type="ECO:0000256" key="3">
    <source>
        <dbReference type="ARBA" id="ARBA00022490"/>
    </source>
</evidence>
<comment type="subcellular location">
    <subcellularLocation>
        <location evidence="7">Cytoplasmic vesicle</location>
        <location evidence="7">Secretory vesicle</location>
        <location evidence="7">Cortical granule</location>
    </subcellularLocation>
    <subcellularLocation>
        <location evidence="1">Nucleus</location>
    </subcellularLocation>
</comment>
<dbReference type="OrthoDB" id="5102063at2759"/>
<accession>A0A7J8AA70</accession>